<proteinExistence type="predicted"/>
<evidence type="ECO:0000313" key="1">
    <source>
        <dbReference type="EMBL" id="XDO01876.1"/>
    </source>
</evidence>
<name>A0AB39JDW9_9VIRU</name>
<gene>
    <name evidence="1" type="ORF">FloV-SA2_00053</name>
</gene>
<organism evidence="1">
    <name type="scientific">Florenciella sp. virus SA2</name>
    <dbReference type="NCBI Taxonomy" id="3240092"/>
    <lineage>
        <taxon>Viruses</taxon>
    </lineage>
</organism>
<reference evidence="1" key="1">
    <citation type="submission" date="2024-03" db="EMBL/GenBank/DDBJ databases">
        <title>Eukaryotic viruses encode the ribosomal protein eL40.</title>
        <authorList>
            <person name="Thomy J."/>
            <person name="Schvarcz C.R."/>
            <person name="McBeain K.A."/>
            <person name="Edwards K.F."/>
            <person name="Steward G.F."/>
        </authorList>
    </citation>
    <scope>NUCLEOTIDE SEQUENCE</scope>
    <source>
        <strain evidence="1">FloV-SA2</strain>
    </source>
</reference>
<sequence>MDTNDIVSNLQIYFDKKFDILESKINLIHNKCEEIEKKNE</sequence>
<accession>A0AB39JDW9</accession>
<dbReference type="EMBL" id="PP542043">
    <property type="protein sequence ID" value="XDO01876.1"/>
    <property type="molecule type" value="Genomic_DNA"/>
</dbReference>
<protein>
    <submittedName>
        <fullName evidence="1">Uncharacterized protein</fullName>
    </submittedName>
</protein>